<evidence type="ECO:0000313" key="9">
    <source>
        <dbReference type="Proteomes" id="UP000031516"/>
    </source>
</evidence>
<name>A0A0A8L4E1_9SACH</name>
<dbReference type="EMBL" id="CCBQ010000019">
    <property type="protein sequence ID" value="CDO93113.1"/>
    <property type="molecule type" value="Genomic_DNA"/>
</dbReference>
<sequence>MVFEKKVLSIQSHVVHGYVGNKAATFPLQCKGWDVDALNTVQFSNHPAYGFLSGFGCRSDDLERIIQDGLLSGLKIHYDAVLTGYLPDTEGLQKIGEVVSKMCDEDPHLKWILDPVLGDNGKLYVPEDTVDIYKQILKNGSIYLATPNQFELEVLTGVDVLDLASLKEALKRFHGLYPKVRYLVVTSVNWPASTENDCFVSACTDFTEYWYFTIPKIKAHFSGSGDLFSAIIMDLLLSSDTVQLPLALNKALSLVDGVLRRTYDLTPKPADAGHTLYKINDLKIIQCKDLFRSCPEPKFTAYKL</sequence>
<accession>A0A0A8L4E1</accession>
<protein>
    <recommendedName>
        <fullName evidence="2">pyridoxal kinase</fullName>
        <ecNumber evidence="2">2.7.1.35</ecNumber>
    </recommendedName>
</protein>
<keyword evidence="5" id="KW-0418">Kinase</keyword>
<dbReference type="SUPFAM" id="SSF53613">
    <property type="entry name" value="Ribokinase-like"/>
    <property type="match status" value="1"/>
</dbReference>
<comment type="caution">
    <text evidence="8">The sequence shown here is derived from an EMBL/GenBank/DDBJ whole genome shotgun (WGS) entry which is preliminary data.</text>
</comment>
<dbReference type="Proteomes" id="UP000031516">
    <property type="component" value="Unassembled WGS sequence"/>
</dbReference>
<evidence type="ECO:0000256" key="3">
    <source>
        <dbReference type="ARBA" id="ARBA00022679"/>
    </source>
</evidence>
<evidence type="ECO:0000259" key="7">
    <source>
        <dbReference type="Pfam" id="PF08543"/>
    </source>
</evidence>
<evidence type="ECO:0000256" key="4">
    <source>
        <dbReference type="ARBA" id="ARBA00022741"/>
    </source>
</evidence>
<evidence type="ECO:0000256" key="5">
    <source>
        <dbReference type="ARBA" id="ARBA00022777"/>
    </source>
</evidence>
<evidence type="ECO:0000313" key="8">
    <source>
        <dbReference type="EMBL" id="CDO93113.1"/>
    </source>
</evidence>
<dbReference type="Gene3D" id="3.40.1190.20">
    <property type="match status" value="1"/>
</dbReference>
<reference evidence="8 9" key="1">
    <citation type="submission" date="2014-03" db="EMBL/GenBank/DDBJ databases">
        <title>The genome of Kluyveromyces dobzhanskii.</title>
        <authorList>
            <person name="Nystedt B."/>
            <person name="Astrom S."/>
        </authorList>
    </citation>
    <scope>NUCLEOTIDE SEQUENCE [LARGE SCALE GENOMIC DNA]</scope>
    <source>
        <strain evidence="8 9">CBS 2104</strain>
    </source>
</reference>
<dbReference type="GO" id="GO:0009443">
    <property type="term" value="P:pyridoxal 5'-phosphate salvage"/>
    <property type="evidence" value="ECO:0007669"/>
    <property type="project" value="InterPro"/>
</dbReference>
<keyword evidence="6" id="KW-0067">ATP-binding</keyword>
<dbReference type="PANTHER" id="PTHR10534">
    <property type="entry name" value="PYRIDOXAL KINASE"/>
    <property type="match status" value="1"/>
</dbReference>
<dbReference type="OrthoDB" id="2104723at2759"/>
<feature type="domain" description="Pyridoxamine kinase/Phosphomethylpyrimidine kinase" evidence="7">
    <location>
        <begin position="76"/>
        <end position="265"/>
    </location>
</feature>
<proteinExistence type="inferred from homology"/>
<dbReference type="EC" id="2.7.1.35" evidence="2"/>
<dbReference type="Pfam" id="PF08543">
    <property type="entry name" value="Phos_pyr_kin"/>
    <property type="match status" value="1"/>
</dbReference>
<dbReference type="InterPro" id="IPR029056">
    <property type="entry name" value="Ribokinase-like"/>
</dbReference>
<dbReference type="PANTHER" id="PTHR10534:SF12">
    <property type="entry name" value="PYRIDOXAL KINASE BUD17-RELATED"/>
    <property type="match status" value="1"/>
</dbReference>
<dbReference type="AlphaFoldDB" id="A0A0A8L4E1"/>
<keyword evidence="3" id="KW-0808">Transferase</keyword>
<comment type="similarity">
    <text evidence="1">Belongs to the pyridoxine kinase family.</text>
</comment>
<dbReference type="CDD" id="cd01173">
    <property type="entry name" value="pyridoxal_pyridoxamine_kinase"/>
    <property type="match status" value="1"/>
</dbReference>
<organism evidence="8 9">
    <name type="scientific">Kluyveromyces dobzhanskii CBS 2104</name>
    <dbReference type="NCBI Taxonomy" id="1427455"/>
    <lineage>
        <taxon>Eukaryota</taxon>
        <taxon>Fungi</taxon>
        <taxon>Dikarya</taxon>
        <taxon>Ascomycota</taxon>
        <taxon>Saccharomycotina</taxon>
        <taxon>Saccharomycetes</taxon>
        <taxon>Saccharomycetales</taxon>
        <taxon>Saccharomycetaceae</taxon>
        <taxon>Kluyveromyces</taxon>
    </lineage>
</organism>
<keyword evidence="9" id="KW-1185">Reference proteome</keyword>
<evidence type="ECO:0000256" key="2">
    <source>
        <dbReference type="ARBA" id="ARBA00012104"/>
    </source>
</evidence>
<dbReference type="GO" id="GO:0008478">
    <property type="term" value="F:pyridoxal kinase activity"/>
    <property type="evidence" value="ECO:0007669"/>
    <property type="project" value="UniProtKB-EC"/>
</dbReference>
<dbReference type="GO" id="GO:0005829">
    <property type="term" value="C:cytosol"/>
    <property type="evidence" value="ECO:0007669"/>
    <property type="project" value="TreeGrafter"/>
</dbReference>
<evidence type="ECO:0000256" key="6">
    <source>
        <dbReference type="ARBA" id="ARBA00022840"/>
    </source>
</evidence>
<dbReference type="NCBIfam" id="TIGR00687">
    <property type="entry name" value="pyridox_kin"/>
    <property type="match status" value="1"/>
</dbReference>
<evidence type="ECO:0000256" key="1">
    <source>
        <dbReference type="ARBA" id="ARBA00008805"/>
    </source>
</evidence>
<keyword evidence="4" id="KW-0547">Nucleotide-binding</keyword>
<dbReference type="GO" id="GO:0005524">
    <property type="term" value="F:ATP binding"/>
    <property type="evidence" value="ECO:0007669"/>
    <property type="project" value="UniProtKB-KW"/>
</dbReference>
<dbReference type="InterPro" id="IPR013749">
    <property type="entry name" value="PM/HMP-P_kinase-1"/>
</dbReference>
<dbReference type="InterPro" id="IPR004625">
    <property type="entry name" value="PyrdxlKinase"/>
</dbReference>
<gene>
    <name evidence="8" type="ORF">KLDO_g1415</name>
</gene>